<keyword evidence="4 5" id="KW-0378">Hydrolase</keyword>
<dbReference type="FunFam" id="3.30.1130.10:FF:000001">
    <property type="entry name" value="GTP cyclohydrolase 1"/>
    <property type="match status" value="1"/>
</dbReference>
<dbReference type="GO" id="GO:0008270">
    <property type="term" value="F:zinc ion binding"/>
    <property type="evidence" value="ECO:0007669"/>
    <property type="project" value="UniProtKB-UniRule"/>
</dbReference>
<dbReference type="PANTHER" id="PTHR11109">
    <property type="entry name" value="GTP CYCLOHYDROLASE I"/>
    <property type="match status" value="1"/>
</dbReference>
<feature type="binding site" evidence="5">
    <location>
        <position position="75"/>
    </location>
    <ligand>
        <name>Zn(2+)</name>
        <dbReference type="ChEBI" id="CHEBI:29105"/>
    </ligand>
</feature>
<evidence type="ECO:0000313" key="8">
    <source>
        <dbReference type="Proteomes" id="UP000317778"/>
    </source>
</evidence>
<dbReference type="GO" id="GO:0006729">
    <property type="term" value="P:tetrahydrobiopterin biosynthetic process"/>
    <property type="evidence" value="ECO:0007669"/>
    <property type="project" value="TreeGrafter"/>
</dbReference>
<feature type="binding site" evidence="5">
    <location>
        <position position="147"/>
    </location>
    <ligand>
        <name>Zn(2+)</name>
        <dbReference type="ChEBI" id="CHEBI:29105"/>
    </ligand>
</feature>
<comment type="caution">
    <text evidence="7">The sequence shown here is derived from an EMBL/GenBank/DDBJ whole genome shotgun (WGS) entry which is preliminary data.</text>
</comment>
<dbReference type="InterPro" id="IPR020602">
    <property type="entry name" value="GTP_CycHdrlase_I_dom"/>
</dbReference>
<comment type="pathway">
    <text evidence="2 5">Cofactor biosynthesis; 7,8-dihydroneopterin triphosphate biosynthesis; 7,8-dihydroneopterin triphosphate from GTP: step 1/1.</text>
</comment>
<accession>A0A532V090</accession>
<evidence type="ECO:0000313" key="7">
    <source>
        <dbReference type="EMBL" id="TKJ40588.1"/>
    </source>
</evidence>
<gene>
    <name evidence="5 7" type="primary">folE</name>
    <name evidence="7" type="ORF">CEE36_09395</name>
</gene>
<evidence type="ECO:0000256" key="1">
    <source>
        <dbReference type="ARBA" id="ARBA00001052"/>
    </source>
</evidence>
<comment type="similarity">
    <text evidence="5">Belongs to the GTP cyclohydrolase I family.</text>
</comment>
<evidence type="ECO:0000259" key="6">
    <source>
        <dbReference type="Pfam" id="PF01227"/>
    </source>
</evidence>
<keyword evidence="5" id="KW-0547">Nucleotide-binding</keyword>
<evidence type="ECO:0000256" key="3">
    <source>
        <dbReference type="ARBA" id="ARBA00022563"/>
    </source>
</evidence>
<proteinExistence type="inferred from homology"/>
<keyword evidence="3 5" id="KW-0554">One-carbon metabolism</keyword>
<dbReference type="GO" id="GO:0003934">
    <property type="term" value="F:GTP cyclohydrolase I activity"/>
    <property type="evidence" value="ECO:0007669"/>
    <property type="project" value="UniProtKB-UniRule"/>
</dbReference>
<dbReference type="AlphaFoldDB" id="A0A532V090"/>
<dbReference type="Gene3D" id="1.10.286.10">
    <property type="match status" value="1"/>
</dbReference>
<dbReference type="PROSITE" id="PS00859">
    <property type="entry name" value="GTP_CYCLOHYDROL_1_1"/>
    <property type="match status" value="1"/>
</dbReference>
<dbReference type="EC" id="3.5.4.16" evidence="5"/>
<reference evidence="7 8" key="1">
    <citation type="submission" date="2017-06" db="EMBL/GenBank/DDBJ databases">
        <title>Novel microbial phyla capable of carbon fixation and sulfur reduction in deep-sea sediments.</title>
        <authorList>
            <person name="Huang J."/>
            <person name="Baker B."/>
            <person name="Wang Y."/>
        </authorList>
    </citation>
    <scope>NUCLEOTIDE SEQUENCE [LARGE SCALE GENOMIC DNA]</scope>
    <source>
        <strain evidence="7">B3_TA06</strain>
    </source>
</reference>
<organism evidence="7 8">
    <name type="scientific">candidate division TA06 bacterium B3_TA06</name>
    <dbReference type="NCBI Taxonomy" id="2012487"/>
    <lineage>
        <taxon>Bacteria</taxon>
        <taxon>Bacteria division TA06</taxon>
    </lineage>
</organism>
<dbReference type="Proteomes" id="UP000317778">
    <property type="component" value="Unassembled WGS sequence"/>
</dbReference>
<dbReference type="GO" id="GO:0006730">
    <property type="term" value="P:one-carbon metabolic process"/>
    <property type="evidence" value="ECO:0007669"/>
    <property type="project" value="UniProtKB-UniRule"/>
</dbReference>
<protein>
    <recommendedName>
        <fullName evidence="5">GTP cyclohydrolase 1</fullName>
        <ecNumber evidence="5">3.5.4.16</ecNumber>
    </recommendedName>
    <alternativeName>
        <fullName evidence="5">GTP cyclohydrolase I</fullName>
        <shortName evidence="5">GTP-CH-I</shortName>
    </alternativeName>
</protein>
<dbReference type="InterPro" id="IPR043133">
    <property type="entry name" value="GTP-CH-I_C/QueF"/>
</dbReference>
<dbReference type="NCBIfam" id="TIGR00063">
    <property type="entry name" value="folE"/>
    <property type="match status" value="1"/>
</dbReference>
<dbReference type="SUPFAM" id="SSF55620">
    <property type="entry name" value="Tetrahydrobiopterin biosynthesis enzymes-like"/>
    <property type="match status" value="1"/>
</dbReference>
<dbReference type="GO" id="GO:0005525">
    <property type="term" value="F:GTP binding"/>
    <property type="evidence" value="ECO:0007669"/>
    <property type="project" value="UniProtKB-KW"/>
</dbReference>
<sequence length="187" mass="20959">MDPERVKAAVRELLEAAGEDPSRAGLKYTPQAVARMLPEILAGLGRDPRQVLKTYTAPNQDEMILVKDIPFYSICEHHLLPFFGKAHLAYIPRENRITGFGDIVRFIDILTKRPQIQERLTTEVADIFNEVLHPLGVMVVIEAEHLCVTMRGVKKPGTLTLTSAMRGAFRQAKTRAEALSLMKGLRL</sequence>
<dbReference type="InterPro" id="IPR018234">
    <property type="entry name" value="GTP_CycHdrlase_I_CS"/>
</dbReference>
<feature type="binding site" evidence="5">
    <location>
        <position position="78"/>
    </location>
    <ligand>
        <name>Zn(2+)</name>
        <dbReference type="ChEBI" id="CHEBI:29105"/>
    </ligand>
</feature>
<keyword evidence="5" id="KW-0862">Zinc</keyword>
<dbReference type="UniPathway" id="UPA00848">
    <property type="reaction ID" value="UER00151"/>
</dbReference>
<dbReference type="GO" id="GO:0046654">
    <property type="term" value="P:tetrahydrofolate biosynthetic process"/>
    <property type="evidence" value="ECO:0007669"/>
    <property type="project" value="UniProtKB-UniRule"/>
</dbReference>
<keyword evidence="5" id="KW-0479">Metal-binding</keyword>
<evidence type="ECO:0000256" key="2">
    <source>
        <dbReference type="ARBA" id="ARBA00005080"/>
    </source>
</evidence>
<dbReference type="NCBIfam" id="NF006826">
    <property type="entry name" value="PRK09347.1-3"/>
    <property type="match status" value="1"/>
</dbReference>
<dbReference type="HAMAP" id="MF_00223">
    <property type="entry name" value="FolE"/>
    <property type="match status" value="1"/>
</dbReference>
<evidence type="ECO:0000256" key="5">
    <source>
        <dbReference type="HAMAP-Rule" id="MF_00223"/>
    </source>
</evidence>
<name>A0A532V090_UNCT6</name>
<dbReference type="PANTHER" id="PTHR11109:SF7">
    <property type="entry name" value="GTP CYCLOHYDROLASE 1"/>
    <property type="match status" value="1"/>
</dbReference>
<evidence type="ECO:0000256" key="4">
    <source>
        <dbReference type="ARBA" id="ARBA00022801"/>
    </source>
</evidence>
<dbReference type="NCBIfam" id="NF006825">
    <property type="entry name" value="PRK09347.1-2"/>
    <property type="match status" value="1"/>
</dbReference>
<dbReference type="Gene3D" id="3.30.1130.10">
    <property type="match status" value="1"/>
</dbReference>
<comment type="subunit">
    <text evidence="5">Homopolymer.</text>
</comment>
<dbReference type="Pfam" id="PF01227">
    <property type="entry name" value="GTP_cyclohydroI"/>
    <property type="match status" value="1"/>
</dbReference>
<dbReference type="InterPro" id="IPR001474">
    <property type="entry name" value="GTP_CycHdrlase_I"/>
</dbReference>
<feature type="domain" description="GTP cyclohydrolase I" evidence="6">
    <location>
        <begin position="7"/>
        <end position="182"/>
    </location>
</feature>
<comment type="catalytic activity">
    <reaction evidence="1 5">
        <text>GTP + H2O = 7,8-dihydroneopterin 3'-triphosphate + formate + H(+)</text>
        <dbReference type="Rhea" id="RHEA:17473"/>
        <dbReference type="ChEBI" id="CHEBI:15377"/>
        <dbReference type="ChEBI" id="CHEBI:15378"/>
        <dbReference type="ChEBI" id="CHEBI:15740"/>
        <dbReference type="ChEBI" id="CHEBI:37565"/>
        <dbReference type="ChEBI" id="CHEBI:58462"/>
        <dbReference type="EC" id="3.5.4.16"/>
    </reaction>
</comment>
<dbReference type="GO" id="GO:0005737">
    <property type="term" value="C:cytoplasm"/>
    <property type="evidence" value="ECO:0007669"/>
    <property type="project" value="TreeGrafter"/>
</dbReference>
<dbReference type="InterPro" id="IPR043134">
    <property type="entry name" value="GTP-CH-I_N"/>
</dbReference>
<keyword evidence="5" id="KW-0342">GTP-binding</keyword>
<dbReference type="EMBL" id="NJBO01000017">
    <property type="protein sequence ID" value="TKJ40588.1"/>
    <property type="molecule type" value="Genomic_DNA"/>
</dbReference>